<dbReference type="PANTHER" id="PTHR43046:SF14">
    <property type="entry name" value="MUTT_NUDIX FAMILY PROTEIN"/>
    <property type="match status" value="1"/>
</dbReference>
<dbReference type="InterPro" id="IPR015797">
    <property type="entry name" value="NUDIX_hydrolase-like_dom_sf"/>
</dbReference>
<organism evidence="4 5">
    <name type="scientific">Candidatus Fimadaptatus faecigallinarum</name>
    <dbReference type="NCBI Taxonomy" id="2840814"/>
    <lineage>
        <taxon>Bacteria</taxon>
        <taxon>Bacillati</taxon>
        <taxon>Bacillota</taxon>
        <taxon>Clostridia</taxon>
        <taxon>Eubacteriales</taxon>
        <taxon>Candidatus Fimadaptatus</taxon>
    </lineage>
</organism>
<reference evidence="4" key="1">
    <citation type="submission" date="2020-10" db="EMBL/GenBank/DDBJ databases">
        <authorList>
            <person name="Gilroy R."/>
        </authorList>
    </citation>
    <scope>NUCLEOTIDE SEQUENCE</scope>
    <source>
        <strain evidence="4">ChiSxjej2B14-8506</strain>
    </source>
</reference>
<evidence type="ECO:0000256" key="2">
    <source>
        <dbReference type="ARBA" id="ARBA00022801"/>
    </source>
</evidence>
<dbReference type="EMBL" id="DVNK01000025">
    <property type="protein sequence ID" value="HIU46239.1"/>
    <property type="molecule type" value="Genomic_DNA"/>
</dbReference>
<dbReference type="Proteomes" id="UP000824123">
    <property type="component" value="Unassembled WGS sequence"/>
</dbReference>
<evidence type="ECO:0000313" key="5">
    <source>
        <dbReference type="Proteomes" id="UP000824123"/>
    </source>
</evidence>
<name>A0A9D1LQM6_9FIRM</name>
<dbReference type="SUPFAM" id="SSF55811">
    <property type="entry name" value="Nudix"/>
    <property type="match status" value="2"/>
</dbReference>
<gene>
    <name evidence="4" type="ORF">IAC59_03150</name>
</gene>
<reference evidence="4" key="2">
    <citation type="journal article" date="2021" name="PeerJ">
        <title>Extensive microbial diversity within the chicken gut microbiome revealed by metagenomics and culture.</title>
        <authorList>
            <person name="Gilroy R."/>
            <person name="Ravi A."/>
            <person name="Getino M."/>
            <person name="Pursley I."/>
            <person name="Horton D.L."/>
            <person name="Alikhan N.F."/>
            <person name="Baker D."/>
            <person name="Gharbi K."/>
            <person name="Hall N."/>
            <person name="Watson M."/>
            <person name="Adriaenssens E.M."/>
            <person name="Foster-Nyarko E."/>
            <person name="Jarju S."/>
            <person name="Secka A."/>
            <person name="Antonio M."/>
            <person name="Oren A."/>
            <person name="Chaudhuri R.R."/>
            <person name="La Ragione R."/>
            <person name="Hildebrand F."/>
            <person name="Pallen M.J."/>
        </authorList>
    </citation>
    <scope>NUCLEOTIDE SEQUENCE</scope>
    <source>
        <strain evidence="4">ChiSxjej2B14-8506</strain>
    </source>
</reference>
<comment type="caution">
    <text evidence="4">The sequence shown here is derived from an EMBL/GenBank/DDBJ whole genome shotgun (WGS) entry which is preliminary data.</text>
</comment>
<accession>A0A9D1LQM6</accession>
<feature type="domain" description="Nudix hydrolase" evidence="3">
    <location>
        <begin position="232"/>
        <end position="360"/>
    </location>
</feature>
<dbReference type="GO" id="GO:0016787">
    <property type="term" value="F:hydrolase activity"/>
    <property type="evidence" value="ECO:0007669"/>
    <property type="project" value="UniProtKB-KW"/>
</dbReference>
<sequence>MELWDVYDIHRRKQSYKLARCTQAQLAPGCGYRAALAPSGKLQLEPDEYHLSVHVWFVNSRGELLIQKRAETKVHMPGVWAACGGAVMAGEDSVSAAVRESYEEMSIELDPERLVRLLTYTAPERNSHMDVYLYRYECDPDGLTLQEEEVSRAAWFTLDELTGKTFTDEQFRRYTYMDILYNFIKVQTAWRRAGFVDRGVRGGARELLDVYDVHGERTGQTMLRDAAQPYGDYYRTVHVWFVTSNGRVLLERRAPGSARQPGLLASVQGVVQSGEDPLAAARRQSEEELGLKLDESRLFRLCEFVGDYCMCTVYLANQDVSADELELRKDEVASVDFVSADMLVMFSDSGEFSSAPYLPMVISAMRVIERRHHT</sequence>
<dbReference type="PANTHER" id="PTHR43046">
    <property type="entry name" value="GDP-MANNOSE MANNOSYL HYDROLASE"/>
    <property type="match status" value="1"/>
</dbReference>
<dbReference type="PROSITE" id="PS51462">
    <property type="entry name" value="NUDIX"/>
    <property type="match status" value="2"/>
</dbReference>
<dbReference type="CDD" id="cd04693">
    <property type="entry name" value="NUDIX_Hydrolase"/>
    <property type="match status" value="1"/>
</dbReference>
<comment type="cofactor">
    <cofactor evidence="1">
        <name>Mg(2+)</name>
        <dbReference type="ChEBI" id="CHEBI:18420"/>
    </cofactor>
</comment>
<evidence type="ECO:0000313" key="4">
    <source>
        <dbReference type="EMBL" id="HIU46239.1"/>
    </source>
</evidence>
<evidence type="ECO:0000256" key="1">
    <source>
        <dbReference type="ARBA" id="ARBA00001946"/>
    </source>
</evidence>
<evidence type="ECO:0000259" key="3">
    <source>
        <dbReference type="PROSITE" id="PS51462"/>
    </source>
</evidence>
<proteinExistence type="predicted"/>
<dbReference type="Gene3D" id="3.90.79.10">
    <property type="entry name" value="Nucleoside Triphosphate Pyrophosphohydrolase"/>
    <property type="match status" value="2"/>
</dbReference>
<dbReference type="InterPro" id="IPR000086">
    <property type="entry name" value="NUDIX_hydrolase_dom"/>
</dbReference>
<dbReference type="AlphaFoldDB" id="A0A9D1LQM6"/>
<keyword evidence="2" id="KW-0378">Hydrolase</keyword>
<feature type="domain" description="Nudix hydrolase" evidence="3">
    <location>
        <begin position="48"/>
        <end position="182"/>
    </location>
</feature>
<dbReference type="Pfam" id="PF00293">
    <property type="entry name" value="NUDIX"/>
    <property type="match status" value="2"/>
</dbReference>
<protein>
    <submittedName>
        <fullName evidence="4">NUDIX domain-containing protein</fullName>
    </submittedName>
</protein>